<protein>
    <submittedName>
        <fullName evidence="5">FadR/GntR family transcriptional regulator</fullName>
    </submittedName>
</protein>
<dbReference type="PANTHER" id="PTHR43537">
    <property type="entry name" value="TRANSCRIPTIONAL REGULATOR, GNTR FAMILY"/>
    <property type="match status" value="1"/>
</dbReference>
<dbReference type="Pfam" id="PF00392">
    <property type="entry name" value="GntR"/>
    <property type="match status" value="1"/>
</dbReference>
<dbReference type="SMART" id="SM00895">
    <property type="entry name" value="FCD"/>
    <property type="match status" value="1"/>
</dbReference>
<evidence type="ECO:0000259" key="4">
    <source>
        <dbReference type="PROSITE" id="PS50949"/>
    </source>
</evidence>
<evidence type="ECO:0000256" key="3">
    <source>
        <dbReference type="ARBA" id="ARBA00023163"/>
    </source>
</evidence>
<keyword evidence="6" id="KW-1185">Reference proteome</keyword>
<dbReference type="InterPro" id="IPR008920">
    <property type="entry name" value="TF_FadR/GntR_C"/>
</dbReference>
<accession>A0ABW5RGN5</accession>
<dbReference type="InterPro" id="IPR000524">
    <property type="entry name" value="Tscrpt_reg_HTH_GntR"/>
</dbReference>
<dbReference type="CDD" id="cd07377">
    <property type="entry name" value="WHTH_GntR"/>
    <property type="match status" value="1"/>
</dbReference>
<dbReference type="RefSeq" id="WP_083524547.1">
    <property type="nucleotide sequence ID" value="NZ_JBHUNF010000001.1"/>
</dbReference>
<feature type="domain" description="HTH gntR-type" evidence="4">
    <location>
        <begin position="12"/>
        <end position="82"/>
    </location>
</feature>
<dbReference type="PROSITE" id="PS50949">
    <property type="entry name" value="HTH_GNTR"/>
    <property type="match status" value="1"/>
</dbReference>
<dbReference type="Gene3D" id="1.20.120.530">
    <property type="entry name" value="GntR ligand-binding domain-like"/>
    <property type="match status" value="1"/>
</dbReference>
<dbReference type="Pfam" id="PF07729">
    <property type="entry name" value="FCD"/>
    <property type="match status" value="1"/>
</dbReference>
<dbReference type="SMART" id="SM00345">
    <property type="entry name" value="HTH_GNTR"/>
    <property type="match status" value="1"/>
</dbReference>
<dbReference type="Gene3D" id="1.10.10.10">
    <property type="entry name" value="Winged helix-like DNA-binding domain superfamily/Winged helix DNA-binding domain"/>
    <property type="match status" value="1"/>
</dbReference>
<evidence type="ECO:0000313" key="5">
    <source>
        <dbReference type="EMBL" id="MFD2674252.1"/>
    </source>
</evidence>
<reference evidence="6" key="1">
    <citation type="journal article" date="2019" name="Int. J. Syst. Evol. Microbiol.">
        <title>The Global Catalogue of Microorganisms (GCM) 10K type strain sequencing project: providing services to taxonomists for standard genome sequencing and annotation.</title>
        <authorList>
            <consortium name="The Broad Institute Genomics Platform"/>
            <consortium name="The Broad Institute Genome Sequencing Center for Infectious Disease"/>
            <person name="Wu L."/>
            <person name="Ma J."/>
        </authorList>
    </citation>
    <scope>NUCLEOTIDE SEQUENCE [LARGE SCALE GENOMIC DNA]</scope>
    <source>
        <strain evidence="6">TISTR 1511</strain>
    </source>
</reference>
<keyword evidence="3" id="KW-0804">Transcription</keyword>
<dbReference type="EMBL" id="JBHUNF010000001">
    <property type="protein sequence ID" value="MFD2674252.1"/>
    <property type="molecule type" value="Genomic_DNA"/>
</dbReference>
<proteinExistence type="predicted"/>
<keyword evidence="2" id="KW-0238">DNA-binding</keyword>
<dbReference type="PANTHER" id="PTHR43537:SF5">
    <property type="entry name" value="UXU OPERON TRANSCRIPTIONAL REGULATOR"/>
    <property type="match status" value="1"/>
</dbReference>
<dbReference type="Proteomes" id="UP001597453">
    <property type="component" value="Unassembled WGS sequence"/>
</dbReference>
<gene>
    <name evidence="5" type="ORF">ACFSUQ_02915</name>
</gene>
<sequence length="240" mass="26577">MVTDVFSTIGGRQSTELIVRRIVDAAAAGELAPGERLPTEVEMAEAFSVAPMTLRKGLEVLRDLGVIVTRRGRGGGTFIHESAPLRIQKNMQGMAVTQRELRDLADFRNAISGEASSLAAERATDDALREFRQLTRQYDDGTHRRDELRVIDVRLHSQIALQSGSERLYEAEMRIQEDVSRILASLPDIPLMHEHTGGDHEAIVTALENRDSEASRSAMNAHIEESFEWCVALLSANTAE</sequence>
<name>A0ABW5RGN5_9MICO</name>
<organism evidence="5 6">
    <name type="scientific">Gulosibacter bifidus</name>
    <dbReference type="NCBI Taxonomy" id="272239"/>
    <lineage>
        <taxon>Bacteria</taxon>
        <taxon>Bacillati</taxon>
        <taxon>Actinomycetota</taxon>
        <taxon>Actinomycetes</taxon>
        <taxon>Micrococcales</taxon>
        <taxon>Microbacteriaceae</taxon>
        <taxon>Gulosibacter</taxon>
    </lineage>
</organism>
<evidence type="ECO:0000313" key="6">
    <source>
        <dbReference type="Proteomes" id="UP001597453"/>
    </source>
</evidence>
<keyword evidence="1" id="KW-0805">Transcription regulation</keyword>
<dbReference type="InterPro" id="IPR011711">
    <property type="entry name" value="GntR_C"/>
</dbReference>
<dbReference type="InterPro" id="IPR036388">
    <property type="entry name" value="WH-like_DNA-bd_sf"/>
</dbReference>
<evidence type="ECO:0000256" key="2">
    <source>
        <dbReference type="ARBA" id="ARBA00023125"/>
    </source>
</evidence>
<comment type="caution">
    <text evidence="5">The sequence shown here is derived from an EMBL/GenBank/DDBJ whole genome shotgun (WGS) entry which is preliminary data.</text>
</comment>
<dbReference type="SUPFAM" id="SSF46785">
    <property type="entry name" value="Winged helix' DNA-binding domain"/>
    <property type="match status" value="1"/>
</dbReference>
<dbReference type="SUPFAM" id="SSF48008">
    <property type="entry name" value="GntR ligand-binding domain-like"/>
    <property type="match status" value="1"/>
</dbReference>
<dbReference type="InterPro" id="IPR036390">
    <property type="entry name" value="WH_DNA-bd_sf"/>
</dbReference>
<evidence type="ECO:0000256" key="1">
    <source>
        <dbReference type="ARBA" id="ARBA00023015"/>
    </source>
</evidence>